<keyword evidence="2" id="KW-1185">Reference proteome</keyword>
<gene>
    <name evidence="1" type="ORF">BU25DRAFT_339285</name>
</gene>
<comment type="caution">
    <text evidence="1">The sequence shown here is derived from an EMBL/GenBank/DDBJ whole genome shotgun (WGS) entry which is preliminary data.</text>
</comment>
<protein>
    <submittedName>
        <fullName evidence="1">Uncharacterized protein</fullName>
    </submittedName>
</protein>
<reference evidence="1" key="1">
    <citation type="journal article" date="2020" name="Stud. Mycol.">
        <title>101 Dothideomycetes genomes: a test case for predicting lifestyles and emergence of pathogens.</title>
        <authorList>
            <person name="Haridas S."/>
            <person name="Albert R."/>
            <person name="Binder M."/>
            <person name="Bloem J."/>
            <person name="Labutti K."/>
            <person name="Salamov A."/>
            <person name="Andreopoulos B."/>
            <person name="Baker S."/>
            <person name="Barry K."/>
            <person name="Bills G."/>
            <person name="Bluhm B."/>
            <person name="Cannon C."/>
            <person name="Castanera R."/>
            <person name="Culley D."/>
            <person name="Daum C."/>
            <person name="Ezra D."/>
            <person name="Gonzalez J."/>
            <person name="Henrissat B."/>
            <person name="Kuo A."/>
            <person name="Liang C."/>
            <person name="Lipzen A."/>
            <person name="Lutzoni F."/>
            <person name="Magnuson J."/>
            <person name="Mondo S."/>
            <person name="Nolan M."/>
            <person name="Ohm R."/>
            <person name="Pangilinan J."/>
            <person name="Park H.-J."/>
            <person name="Ramirez L."/>
            <person name="Alfaro M."/>
            <person name="Sun H."/>
            <person name="Tritt A."/>
            <person name="Yoshinaga Y."/>
            <person name="Zwiers L.-H."/>
            <person name="Turgeon B."/>
            <person name="Goodwin S."/>
            <person name="Spatafora J."/>
            <person name="Crous P."/>
            <person name="Grigoriev I."/>
        </authorList>
    </citation>
    <scope>NUCLEOTIDE SEQUENCE</scope>
    <source>
        <strain evidence="1">CBS 525.71</strain>
    </source>
</reference>
<proteinExistence type="predicted"/>
<organism evidence="1 2">
    <name type="scientific">Macroventuria anomochaeta</name>
    <dbReference type="NCBI Taxonomy" id="301207"/>
    <lineage>
        <taxon>Eukaryota</taxon>
        <taxon>Fungi</taxon>
        <taxon>Dikarya</taxon>
        <taxon>Ascomycota</taxon>
        <taxon>Pezizomycotina</taxon>
        <taxon>Dothideomycetes</taxon>
        <taxon>Pleosporomycetidae</taxon>
        <taxon>Pleosporales</taxon>
        <taxon>Pleosporineae</taxon>
        <taxon>Didymellaceae</taxon>
        <taxon>Macroventuria</taxon>
    </lineage>
</organism>
<dbReference type="EMBL" id="MU006713">
    <property type="protein sequence ID" value="KAF2628519.1"/>
    <property type="molecule type" value="Genomic_DNA"/>
</dbReference>
<evidence type="ECO:0000313" key="1">
    <source>
        <dbReference type="EMBL" id="KAF2628519.1"/>
    </source>
</evidence>
<evidence type="ECO:0000313" key="2">
    <source>
        <dbReference type="Proteomes" id="UP000799754"/>
    </source>
</evidence>
<sequence length="120" mass="13795">MYTVSRPYSTRSRSRSILIILLFILCVPIFLYQLIPAFTQSTDTLIEKLVTHFQESPCTSDIGDAQCCALFMKATPCVEECRKQFVDRETFTLTLEYDQCADTCLRDWEGCNGVQRENTT</sequence>
<name>A0ACB6S3B0_9PLEO</name>
<accession>A0ACB6S3B0</accession>
<dbReference type="Proteomes" id="UP000799754">
    <property type="component" value="Unassembled WGS sequence"/>
</dbReference>